<accession>A0A835QTN8</accession>
<dbReference type="InterPro" id="IPR036915">
    <property type="entry name" value="Cyclin-like_sf"/>
</dbReference>
<dbReference type="SUPFAM" id="SSF47954">
    <property type="entry name" value="Cyclin-like"/>
    <property type="match status" value="1"/>
</dbReference>
<dbReference type="EMBL" id="JADCNL010000006">
    <property type="protein sequence ID" value="KAG0476130.1"/>
    <property type="molecule type" value="Genomic_DNA"/>
</dbReference>
<dbReference type="Gene3D" id="1.10.472.10">
    <property type="entry name" value="Cyclin-like"/>
    <property type="match status" value="1"/>
</dbReference>
<dbReference type="OrthoDB" id="783057at2759"/>
<evidence type="ECO:0000256" key="1">
    <source>
        <dbReference type="ARBA" id="ARBA00007215"/>
    </source>
</evidence>
<dbReference type="Proteomes" id="UP000636800">
    <property type="component" value="Chromosome 6"/>
</dbReference>
<evidence type="ECO:0000313" key="6">
    <source>
        <dbReference type="EMBL" id="KAG0476130.1"/>
    </source>
</evidence>
<evidence type="ECO:0000256" key="5">
    <source>
        <dbReference type="PIRNR" id="PIRNR027110"/>
    </source>
</evidence>
<keyword evidence="7" id="KW-1185">Reference proteome</keyword>
<evidence type="ECO:0000256" key="4">
    <source>
        <dbReference type="ARBA" id="ARBA00023306"/>
    </source>
</evidence>
<organism evidence="6 7">
    <name type="scientific">Vanilla planifolia</name>
    <name type="common">Vanilla</name>
    <dbReference type="NCBI Taxonomy" id="51239"/>
    <lineage>
        <taxon>Eukaryota</taxon>
        <taxon>Viridiplantae</taxon>
        <taxon>Streptophyta</taxon>
        <taxon>Embryophyta</taxon>
        <taxon>Tracheophyta</taxon>
        <taxon>Spermatophyta</taxon>
        <taxon>Magnoliopsida</taxon>
        <taxon>Liliopsida</taxon>
        <taxon>Asparagales</taxon>
        <taxon>Orchidaceae</taxon>
        <taxon>Vanilloideae</taxon>
        <taxon>Vanilleae</taxon>
        <taxon>Vanilla</taxon>
    </lineage>
</organism>
<dbReference type="PIRSF" id="PIRSF027110">
    <property type="entry name" value="PREG"/>
    <property type="match status" value="1"/>
</dbReference>
<evidence type="ECO:0000313" key="7">
    <source>
        <dbReference type="Proteomes" id="UP000636800"/>
    </source>
</evidence>
<keyword evidence="4" id="KW-0131">Cell cycle</keyword>
<dbReference type="GO" id="GO:0019901">
    <property type="term" value="F:protein kinase binding"/>
    <property type="evidence" value="ECO:0007669"/>
    <property type="project" value="UniProtKB-UniRule"/>
</dbReference>
<dbReference type="InterPro" id="IPR012389">
    <property type="entry name" value="Cyclin_P/U"/>
</dbReference>
<keyword evidence="3 5" id="KW-0195">Cyclin</keyword>
<dbReference type="AlphaFoldDB" id="A0A835QTN8"/>
<keyword evidence="2" id="KW-0132">Cell division</keyword>
<comment type="similarity">
    <text evidence="1">Belongs to the cyclin family. Cyclin U/P subfamily.</text>
</comment>
<evidence type="ECO:0000256" key="2">
    <source>
        <dbReference type="ARBA" id="ARBA00022618"/>
    </source>
</evidence>
<reference evidence="6 7" key="1">
    <citation type="journal article" date="2020" name="Nat. Food">
        <title>A phased Vanilla planifolia genome enables genetic improvement of flavour and production.</title>
        <authorList>
            <person name="Hasing T."/>
            <person name="Tang H."/>
            <person name="Brym M."/>
            <person name="Khazi F."/>
            <person name="Huang T."/>
            <person name="Chambers A.H."/>
        </authorList>
    </citation>
    <scope>NUCLEOTIDE SEQUENCE [LARGE SCALE GENOMIC DNA]</scope>
    <source>
        <tissue evidence="6">Leaf</tissue>
    </source>
</reference>
<protein>
    <recommendedName>
        <fullName evidence="5">Cyclin</fullName>
    </recommendedName>
</protein>
<gene>
    <name evidence="6" type="ORF">HPP92_012971</name>
</gene>
<comment type="caution">
    <text evidence="6">The sequence shown here is derived from an EMBL/GenBank/DDBJ whole genome shotgun (WGS) entry which is preliminary data.</text>
</comment>
<dbReference type="Pfam" id="PF08613">
    <property type="entry name" value="Cyclin"/>
    <property type="match status" value="1"/>
</dbReference>
<proteinExistence type="inferred from homology"/>
<sequence>MAAGEQEVPKVVAVVASLLERAAETTDYAAVDRRDSPFRGRSRPCISIRGYVDRIFRYAGCSPSCYVVAYVYLHRFSSRQQSVAVDSFSIHRLFLTCLLLAVKFVDDLYYNNAYYAKVGGISTAEMNVLELDFLFGLGFDLNVTLSMFDDYCRILQSQMCVESPSSTCGFFDEEEEQSKLGEEQQLVVGGQG</sequence>
<dbReference type="PANTHER" id="PTHR15615">
    <property type="match status" value="1"/>
</dbReference>
<name>A0A835QTN8_VANPL</name>
<dbReference type="InterPro" id="IPR013922">
    <property type="entry name" value="Cyclin_PHO80-like"/>
</dbReference>
<dbReference type="PANTHER" id="PTHR15615:SF91">
    <property type="entry name" value="CYCLIN-P4-1"/>
    <property type="match status" value="1"/>
</dbReference>
<dbReference type="GO" id="GO:0051301">
    <property type="term" value="P:cell division"/>
    <property type="evidence" value="ECO:0007669"/>
    <property type="project" value="UniProtKB-UniRule"/>
</dbReference>
<evidence type="ECO:0000256" key="3">
    <source>
        <dbReference type="ARBA" id="ARBA00023127"/>
    </source>
</evidence>